<gene>
    <name evidence="10" type="ORF">IAB73_01330</name>
</gene>
<keyword evidence="2" id="KW-0808">Transferase</keyword>
<keyword evidence="4 6" id="KW-0573">Peptidoglycan synthesis</keyword>
<evidence type="ECO:0000259" key="9">
    <source>
        <dbReference type="PROSITE" id="PS52029"/>
    </source>
</evidence>
<evidence type="ECO:0000313" key="11">
    <source>
        <dbReference type="Proteomes" id="UP000886887"/>
    </source>
</evidence>
<feature type="active site" description="Nucleophile" evidence="6">
    <location>
        <position position="425"/>
    </location>
</feature>
<dbReference type="InterPro" id="IPR005490">
    <property type="entry name" value="LD_TPept_cat_dom"/>
</dbReference>
<feature type="compositionally biased region" description="Pro residues" evidence="7">
    <location>
        <begin position="173"/>
        <end position="185"/>
    </location>
</feature>
<dbReference type="GO" id="GO:0071555">
    <property type="term" value="P:cell wall organization"/>
    <property type="evidence" value="ECO:0007669"/>
    <property type="project" value="UniProtKB-UniRule"/>
</dbReference>
<comment type="caution">
    <text evidence="10">The sequence shown here is derived from an EMBL/GenBank/DDBJ whole genome shotgun (WGS) entry which is preliminary data.</text>
</comment>
<feature type="region of interest" description="Disordered" evidence="7">
    <location>
        <begin position="572"/>
        <end position="591"/>
    </location>
</feature>
<feature type="compositionally biased region" description="Low complexity" evidence="7">
    <location>
        <begin position="45"/>
        <end position="63"/>
    </location>
</feature>
<dbReference type="SUPFAM" id="SSF141523">
    <property type="entry name" value="L,D-transpeptidase catalytic domain-like"/>
    <property type="match status" value="1"/>
</dbReference>
<comment type="pathway">
    <text evidence="1 6">Cell wall biogenesis; peptidoglycan biosynthesis.</text>
</comment>
<dbReference type="GO" id="GO:0016740">
    <property type="term" value="F:transferase activity"/>
    <property type="evidence" value="ECO:0007669"/>
    <property type="project" value="UniProtKB-KW"/>
</dbReference>
<feature type="active site" description="Proton donor/acceptor" evidence="6">
    <location>
        <position position="395"/>
    </location>
</feature>
<feature type="compositionally biased region" description="Acidic residues" evidence="7">
    <location>
        <begin position="577"/>
        <end position="591"/>
    </location>
</feature>
<dbReference type="Gene3D" id="2.40.440.10">
    <property type="entry name" value="L,D-transpeptidase catalytic domain-like"/>
    <property type="match status" value="1"/>
</dbReference>
<keyword evidence="8" id="KW-0732">Signal</keyword>
<dbReference type="GO" id="GO:0071972">
    <property type="term" value="F:peptidoglycan L,D-transpeptidase activity"/>
    <property type="evidence" value="ECO:0007669"/>
    <property type="project" value="TreeGrafter"/>
</dbReference>
<evidence type="ECO:0000256" key="1">
    <source>
        <dbReference type="ARBA" id="ARBA00004752"/>
    </source>
</evidence>
<dbReference type="Pfam" id="PF03734">
    <property type="entry name" value="YkuD"/>
    <property type="match status" value="1"/>
</dbReference>
<accession>A0A9D0Z806</accession>
<dbReference type="GO" id="GO:0008360">
    <property type="term" value="P:regulation of cell shape"/>
    <property type="evidence" value="ECO:0007669"/>
    <property type="project" value="UniProtKB-UniRule"/>
</dbReference>
<dbReference type="InterPro" id="IPR050979">
    <property type="entry name" value="LD-transpeptidase"/>
</dbReference>
<dbReference type="Proteomes" id="UP000886887">
    <property type="component" value="Unassembled WGS sequence"/>
</dbReference>
<feature type="region of interest" description="Disordered" evidence="7">
    <location>
        <begin position="40"/>
        <end position="63"/>
    </location>
</feature>
<feature type="region of interest" description="Disordered" evidence="7">
    <location>
        <begin position="169"/>
        <end position="203"/>
    </location>
</feature>
<name>A0A9D0Z806_9FIRM</name>
<dbReference type="PANTHER" id="PTHR30582">
    <property type="entry name" value="L,D-TRANSPEPTIDASE"/>
    <property type="match status" value="1"/>
</dbReference>
<feature type="domain" description="L,D-TPase catalytic" evidence="9">
    <location>
        <begin position="318"/>
        <end position="455"/>
    </location>
</feature>
<feature type="chain" id="PRO_5038584092" evidence="8">
    <location>
        <begin position="24"/>
        <end position="591"/>
    </location>
</feature>
<sequence length="591" mass="63896">MAKRIFSLLLCLMLCAALLPAAAEDDSFFSGLPIQSAAAEEAEAVEPTAAPTAAPTATPTATPELPTLTEILAEDSVLMPGEEWYVEFQSSVAGTVTATLISLADGAFYAELGKLPVEEGLGRLTWDGYVSEDAPLSNGMWGIVLQLIDAQGLESVAQVVAFEVTGSSAAPLEPEPTPSPAPTATPEPTRRPVPTASSFWDMDPDDYDLTDPDHQQAIWDIMMQPMTVLDKGEREHVYATFEAGASLTPRTNIAGELHGTSQGVNVLSGDEDGYTLVEAYSNDGLILESSHVESLNAKRIQGYVRTSLLKEVAPSDKYALLIDKLTQTLYIFEDGKIIGELLCSTGRNTSTELCNETPAGEFFVVSWVGEFVSGSGSGTMYCDLALRINSGILIHEVPYKKGGDGVTRMYSYFEPYLGTKASHGCIRVQRARNEEGQNMHWLWDHLKRNTKVLIWDDRGRTMPAPEIPSDDLQLYRNPDGGSMYHTVAECPNVKQRFLPLTGDFTYGDLNTPPFDELTPCPDCGAPQRKETILQNWVNTAVSIGAEIPEGYLTAEEIAGIEAAGVEIPAEILGSGDEAGEAIDGDPREDDI</sequence>
<dbReference type="InterPro" id="IPR038063">
    <property type="entry name" value="Transpep_catalytic_dom"/>
</dbReference>
<evidence type="ECO:0000256" key="8">
    <source>
        <dbReference type="SAM" id="SignalP"/>
    </source>
</evidence>
<protein>
    <submittedName>
        <fullName evidence="10">L,D-transpeptidase family protein</fullName>
    </submittedName>
</protein>
<proteinExistence type="predicted"/>
<evidence type="ECO:0000256" key="5">
    <source>
        <dbReference type="ARBA" id="ARBA00023316"/>
    </source>
</evidence>
<feature type="compositionally biased region" description="Low complexity" evidence="7">
    <location>
        <begin position="186"/>
        <end position="196"/>
    </location>
</feature>
<reference evidence="10" key="1">
    <citation type="submission" date="2020-10" db="EMBL/GenBank/DDBJ databases">
        <authorList>
            <person name="Gilroy R."/>
        </authorList>
    </citation>
    <scope>NUCLEOTIDE SEQUENCE</scope>
    <source>
        <strain evidence="10">ChiSxjej2B14-6234</strain>
    </source>
</reference>
<evidence type="ECO:0000256" key="4">
    <source>
        <dbReference type="ARBA" id="ARBA00022984"/>
    </source>
</evidence>
<dbReference type="CDD" id="cd16913">
    <property type="entry name" value="YkuD_like"/>
    <property type="match status" value="1"/>
</dbReference>
<evidence type="ECO:0000313" key="10">
    <source>
        <dbReference type="EMBL" id="HIQ70842.1"/>
    </source>
</evidence>
<reference evidence="10" key="2">
    <citation type="journal article" date="2021" name="PeerJ">
        <title>Extensive microbial diversity within the chicken gut microbiome revealed by metagenomics and culture.</title>
        <authorList>
            <person name="Gilroy R."/>
            <person name="Ravi A."/>
            <person name="Getino M."/>
            <person name="Pursley I."/>
            <person name="Horton D.L."/>
            <person name="Alikhan N.F."/>
            <person name="Baker D."/>
            <person name="Gharbi K."/>
            <person name="Hall N."/>
            <person name="Watson M."/>
            <person name="Adriaenssens E.M."/>
            <person name="Foster-Nyarko E."/>
            <person name="Jarju S."/>
            <person name="Secka A."/>
            <person name="Antonio M."/>
            <person name="Oren A."/>
            <person name="Chaudhuri R.R."/>
            <person name="La Ragione R."/>
            <person name="Hildebrand F."/>
            <person name="Pallen M.J."/>
        </authorList>
    </citation>
    <scope>NUCLEOTIDE SEQUENCE</scope>
    <source>
        <strain evidence="10">ChiSxjej2B14-6234</strain>
    </source>
</reference>
<evidence type="ECO:0000256" key="2">
    <source>
        <dbReference type="ARBA" id="ARBA00022679"/>
    </source>
</evidence>
<dbReference type="GO" id="GO:0005576">
    <property type="term" value="C:extracellular region"/>
    <property type="evidence" value="ECO:0007669"/>
    <property type="project" value="TreeGrafter"/>
</dbReference>
<keyword evidence="3 6" id="KW-0133">Cell shape</keyword>
<dbReference type="AlphaFoldDB" id="A0A9D0Z806"/>
<dbReference type="PROSITE" id="PS52029">
    <property type="entry name" value="LD_TPASE"/>
    <property type="match status" value="1"/>
</dbReference>
<evidence type="ECO:0000256" key="3">
    <source>
        <dbReference type="ARBA" id="ARBA00022960"/>
    </source>
</evidence>
<evidence type="ECO:0000256" key="7">
    <source>
        <dbReference type="SAM" id="MobiDB-lite"/>
    </source>
</evidence>
<dbReference type="EMBL" id="DVFJ01000005">
    <property type="protein sequence ID" value="HIQ70842.1"/>
    <property type="molecule type" value="Genomic_DNA"/>
</dbReference>
<dbReference type="GO" id="GO:0018104">
    <property type="term" value="P:peptidoglycan-protein cross-linking"/>
    <property type="evidence" value="ECO:0007669"/>
    <property type="project" value="TreeGrafter"/>
</dbReference>
<organism evidence="10 11">
    <name type="scientific">Candidatus Onthenecus intestinigallinarum</name>
    <dbReference type="NCBI Taxonomy" id="2840875"/>
    <lineage>
        <taxon>Bacteria</taxon>
        <taxon>Bacillati</taxon>
        <taxon>Bacillota</taxon>
        <taxon>Clostridia</taxon>
        <taxon>Eubacteriales</taxon>
        <taxon>Candidatus Onthenecus</taxon>
    </lineage>
</organism>
<evidence type="ECO:0000256" key="6">
    <source>
        <dbReference type="PROSITE-ProRule" id="PRU01373"/>
    </source>
</evidence>
<keyword evidence="5 6" id="KW-0961">Cell wall biogenesis/degradation</keyword>
<feature type="signal peptide" evidence="8">
    <location>
        <begin position="1"/>
        <end position="23"/>
    </location>
</feature>
<dbReference type="PANTHER" id="PTHR30582:SF2">
    <property type="entry name" value="L,D-TRANSPEPTIDASE YCIB-RELATED"/>
    <property type="match status" value="1"/>
</dbReference>